<dbReference type="PANTHER" id="PTHR43451">
    <property type="entry name" value="ACETYLTRANSFERASE (GNAT) FAMILY PROTEIN"/>
    <property type="match status" value="1"/>
</dbReference>
<keyword evidence="3" id="KW-1185">Reference proteome</keyword>
<evidence type="ECO:0000259" key="1">
    <source>
        <dbReference type="PROSITE" id="PS51186"/>
    </source>
</evidence>
<dbReference type="RefSeq" id="WP_142896140.1">
    <property type="nucleotide sequence ID" value="NZ_ML660054.1"/>
</dbReference>
<dbReference type="EMBL" id="VHSH01000003">
    <property type="protein sequence ID" value="TQV80427.1"/>
    <property type="molecule type" value="Genomic_DNA"/>
</dbReference>
<dbReference type="OrthoDB" id="9789081at2"/>
<feature type="domain" description="N-acetyltransferase" evidence="1">
    <location>
        <begin position="1"/>
        <end position="158"/>
    </location>
</feature>
<proteinExistence type="predicted"/>
<dbReference type="AlphaFoldDB" id="A0A545TT76"/>
<dbReference type="Gene3D" id="3.40.630.30">
    <property type="match status" value="1"/>
</dbReference>
<dbReference type="Pfam" id="PF13673">
    <property type="entry name" value="Acetyltransf_10"/>
    <property type="match status" value="1"/>
</dbReference>
<dbReference type="InterPro" id="IPR016181">
    <property type="entry name" value="Acyl_CoA_acyltransferase"/>
</dbReference>
<dbReference type="PANTHER" id="PTHR43451:SF1">
    <property type="entry name" value="ACETYLTRANSFERASE"/>
    <property type="match status" value="1"/>
</dbReference>
<reference evidence="2 3" key="1">
    <citation type="submission" date="2019-06" db="EMBL/GenBank/DDBJ databases">
        <title>Whole genome sequence for Rhodospirillaceae sp. R148.</title>
        <authorList>
            <person name="Wang G."/>
        </authorList>
    </citation>
    <scope>NUCLEOTIDE SEQUENCE [LARGE SCALE GENOMIC DNA]</scope>
    <source>
        <strain evidence="2 3">R148</strain>
    </source>
</reference>
<evidence type="ECO:0000313" key="2">
    <source>
        <dbReference type="EMBL" id="TQV80427.1"/>
    </source>
</evidence>
<sequence length="161" mass="17947">MIIRPYQKRDAVALAEIFLRAVEQIGSRHYTPDQVAVWAARCPTPEGLEEIMRDGRARFVAIDDARGPVAFSDLKPDGHIHFLYCAPEAAGKGITTALFSALEEYARLQGMTRLTSEASEAARRFFLKQGFVVMERRDFELSGVAIHNYAVEKVLSNETSG</sequence>
<accession>A0A545TT76</accession>
<dbReference type="PROSITE" id="PS51186">
    <property type="entry name" value="GNAT"/>
    <property type="match status" value="1"/>
</dbReference>
<name>A0A545TT76_9PROT</name>
<dbReference type="InterPro" id="IPR052564">
    <property type="entry name" value="N-acetyltrans/Recomb-assoc"/>
</dbReference>
<dbReference type="GO" id="GO:0016747">
    <property type="term" value="F:acyltransferase activity, transferring groups other than amino-acyl groups"/>
    <property type="evidence" value="ECO:0007669"/>
    <property type="project" value="InterPro"/>
</dbReference>
<protein>
    <submittedName>
        <fullName evidence="2">GNAT family N-acetyltransferase</fullName>
    </submittedName>
</protein>
<dbReference type="InterPro" id="IPR000182">
    <property type="entry name" value="GNAT_dom"/>
</dbReference>
<keyword evidence="2" id="KW-0808">Transferase</keyword>
<evidence type="ECO:0000313" key="3">
    <source>
        <dbReference type="Proteomes" id="UP000315252"/>
    </source>
</evidence>
<dbReference type="Proteomes" id="UP000315252">
    <property type="component" value="Unassembled WGS sequence"/>
</dbReference>
<comment type="caution">
    <text evidence="2">The sequence shown here is derived from an EMBL/GenBank/DDBJ whole genome shotgun (WGS) entry which is preliminary data.</text>
</comment>
<gene>
    <name evidence="2" type="ORF">FKG95_09605</name>
</gene>
<dbReference type="SUPFAM" id="SSF55729">
    <property type="entry name" value="Acyl-CoA N-acyltransferases (Nat)"/>
    <property type="match status" value="1"/>
</dbReference>
<dbReference type="CDD" id="cd04301">
    <property type="entry name" value="NAT_SF"/>
    <property type="match status" value="1"/>
</dbReference>
<organism evidence="2 3">
    <name type="scientific">Denitrobaculum tricleocarpae</name>
    <dbReference type="NCBI Taxonomy" id="2591009"/>
    <lineage>
        <taxon>Bacteria</taxon>
        <taxon>Pseudomonadati</taxon>
        <taxon>Pseudomonadota</taxon>
        <taxon>Alphaproteobacteria</taxon>
        <taxon>Rhodospirillales</taxon>
        <taxon>Rhodospirillaceae</taxon>
        <taxon>Denitrobaculum</taxon>
    </lineage>
</organism>